<dbReference type="EMBL" id="WOYG01000001">
    <property type="protein sequence ID" value="NLV08518.1"/>
    <property type="molecule type" value="Genomic_DNA"/>
</dbReference>
<keyword evidence="1" id="KW-1133">Transmembrane helix</keyword>
<evidence type="ECO:0000313" key="3">
    <source>
        <dbReference type="Proteomes" id="UP000608662"/>
    </source>
</evidence>
<dbReference type="Proteomes" id="UP000608662">
    <property type="component" value="Unassembled WGS sequence"/>
</dbReference>
<comment type="caution">
    <text evidence="2">The sequence shown here is derived from an EMBL/GenBank/DDBJ whole genome shotgun (WGS) entry which is preliminary data.</text>
</comment>
<keyword evidence="1" id="KW-0812">Transmembrane</keyword>
<keyword evidence="1" id="KW-0472">Membrane</keyword>
<name>A0A847UBQ5_9EURY</name>
<dbReference type="RefSeq" id="WP_153554389.1">
    <property type="nucleotide sequence ID" value="NZ_WOYG01000001.1"/>
</dbReference>
<dbReference type="InterPro" id="IPR013783">
    <property type="entry name" value="Ig-like_fold"/>
</dbReference>
<dbReference type="GeneID" id="94360420"/>
<evidence type="ECO:0000256" key="1">
    <source>
        <dbReference type="SAM" id="Phobius"/>
    </source>
</evidence>
<sequence length="150" mass="15824">MAGVSASHLIIFIASMMVAASVVGVFTDSVGQLSDAISEQGVDVSSDVRSDIEIISDSGSDAIYNADGNENITLHVKNTGTLQLPARADRLDIFVDGAYQTDAEVTLVGGAEVWGAGDVVRVDISEPLDPGDHRVKIVVNGDEEVFEFRT</sequence>
<evidence type="ECO:0000313" key="2">
    <source>
        <dbReference type="EMBL" id="NLV08518.1"/>
    </source>
</evidence>
<accession>A0A847UBQ5</accession>
<keyword evidence="2" id="KW-0966">Cell projection</keyword>
<dbReference type="Gene3D" id="2.60.40.10">
    <property type="entry name" value="Immunoglobulins"/>
    <property type="match status" value="1"/>
</dbReference>
<proteinExistence type="predicted"/>
<dbReference type="PANTHER" id="PTHR42200:SF2">
    <property type="entry name" value="ARCHAEAL FLAGELLA-RELATED PROTEIN F"/>
    <property type="match status" value="1"/>
</dbReference>
<dbReference type="OrthoDB" id="183655at2157"/>
<protein>
    <submittedName>
        <fullName evidence="2">Flagellar protein G</fullName>
    </submittedName>
</protein>
<dbReference type="GO" id="GO:0097588">
    <property type="term" value="P:archaeal or bacterial-type flagellum-dependent cell motility"/>
    <property type="evidence" value="ECO:0007669"/>
    <property type="project" value="InterPro"/>
</dbReference>
<dbReference type="Pfam" id="PF01917">
    <property type="entry name" value="Flagellin_arch-type"/>
    <property type="match status" value="1"/>
</dbReference>
<dbReference type="InterPro" id="IPR002774">
    <property type="entry name" value="Flagellin_arc-type"/>
</dbReference>
<gene>
    <name evidence="2" type="ORF">GOC74_01020</name>
</gene>
<reference evidence="2" key="1">
    <citation type="submission" date="2019-12" db="EMBL/GenBank/DDBJ databases">
        <title>Whole-genome sequence of Halomicrobium mukohataei pws1.</title>
        <authorList>
            <person name="Verma D.K."/>
            <person name="Gopal K."/>
            <person name="Prasad E.S."/>
        </authorList>
    </citation>
    <scope>NUCLEOTIDE SEQUENCE</scope>
    <source>
        <strain evidence="2">Pws1</strain>
    </source>
</reference>
<dbReference type="GO" id="GO:0005198">
    <property type="term" value="F:structural molecule activity"/>
    <property type="evidence" value="ECO:0007669"/>
    <property type="project" value="InterPro"/>
</dbReference>
<keyword evidence="2" id="KW-0969">Cilium</keyword>
<feature type="transmembrane region" description="Helical" evidence="1">
    <location>
        <begin position="6"/>
        <end position="26"/>
    </location>
</feature>
<keyword evidence="2" id="KW-0282">Flagellum</keyword>
<organism evidence="2 3">
    <name type="scientific">Halomicrobium mukohataei</name>
    <dbReference type="NCBI Taxonomy" id="57705"/>
    <lineage>
        <taxon>Archaea</taxon>
        <taxon>Methanobacteriati</taxon>
        <taxon>Methanobacteriota</taxon>
        <taxon>Stenosarchaea group</taxon>
        <taxon>Halobacteria</taxon>
        <taxon>Halobacteriales</taxon>
        <taxon>Haloarculaceae</taxon>
        <taxon>Halomicrobium</taxon>
    </lineage>
</organism>
<dbReference type="PANTHER" id="PTHR42200">
    <property type="entry name" value="ARCHAEAL FLAGELLA-RELATED PROTEIN F-RELATED"/>
    <property type="match status" value="1"/>
</dbReference>
<dbReference type="AlphaFoldDB" id="A0A847UBQ5"/>